<dbReference type="NCBIfam" id="TIGR00105">
    <property type="entry name" value="L31"/>
    <property type="match status" value="1"/>
</dbReference>
<dbReference type="Proteomes" id="UP000727962">
    <property type="component" value="Unassembled WGS sequence"/>
</dbReference>
<dbReference type="GO" id="GO:0006412">
    <property type="term" value="P:translation"/>
    <property type="evidence" value="ECO:0007669"/>
    <property type="project" value="InterPro"/>
</dbReference>
<evidence type="ECO:0000256" key="3">
    <source>
        <dbReference type="RuleBase" id="RU000564"/>
    </source>
</evidence>
<dbReference type="InterPro" id="IPR034704">
    <property type="entry name" value="Ribosomal_bL28/bL31-like_sf"/>
</dbReference>
<evidence type="ECO:0000256" key="1">
    <source>
        <dbReference type="ARBA" id="ARBA00022980"/>
    </source>
</evidence>
<dbReference type="GO" id="GO:1990904">
    <property type="term" value="C:ribonucleoprotein complex"/>
    <property type="evidence" value="ECO:0007669"/>
    <property type="project" value="UniProtKB-KW"/>
</dbReference>
<dbReference type="PANTHER" id="PTHR33280">
    <property type="entry name" value="50S RIBOSOMAL PROTEIN L31, CHLOROPLASTIC"/>
    <property type="match status" value="1"/>
</dbReference>
<evidence type="ECO:0000313" key="4">
    <source>
        <dbReference type="EMBL" id="MBI1756992.1"/>
    </source>
</evidence>
<reference evidence="4" key="1">
    <citation type="submission" date="2020-07" db="EMBL/GenBank/DDBJ databases">
        <title>Huge and variable diversity of episymbiotic CPR bacteria and DPANN archaea in groundwater ecosystems.</title>
        <authorList>
            <person name="He C.Y."/>
            <person name="Keren R."/>
            <person name="Whittaker M."/>
            <person name="Farag I.F."/>
            <person name="Doudna J."/>
            <person name="Cate J.H.D."/>
            <person name="Banfield J.F."/>
        </authorList>
    </citation>
    <scope>NUCLEOTIDE SEQUENCE</scope>
    <source>
        <strain evidence="4">NC_groundwater_17_Pr7_B-0.1um_64_12</strain>
    </source>
</reference>
<accession>A0A931LTD1</accession>
<dbReference type="Gene3D" id="4.10.830.30">
    <property type="entry name" value="Ribosomal protein L31"/>
    <property type="match status" value="1"/>
</dbReference>
<dbReference type="AlphaFoldDB" id="A0A931LTD1"/>
<sequence length="87" mass="9892">MKEGIHPKVYPVLFVDGAHEWTGVSTYKGNTTRTIDGVEYQVVNVDISAFSHPFYTGQKRLVDTAGRVEKFMRRYGQQMANQGKKQP</sequence>
<comment type="similarity">
    <text evidence="3">Belongs to the bacterial ribosomal protein bL31 family.</text>
</comment>
<protein>
    <recommendedName>
        <fullName evidence="3">50S ribosomal protein L31</fullName>
    </recommendedName>
</protein>
<keyword evidence="1 3" id="KW-0689">Ribosomal protein</keyword>
<dbReference type="PRINTS" id="PR01249">
    <property type="entry name" value="RIBOSOMALL31"/>
</dbReference>
<dbReference type="InterPro" id="IPR027493">
    <property type="entry name" value="Ribosomal_bL31_B"/>
</dbReference>
<dbReference type="InterPro" id="IPR002150">
    <property type="entry name" value="Ribosomal_bL31"/>
</dbReference>
<proteinExistence type="inferred from homology"/>
<dbReference type="NCBIfam" id="NF002462">
    <property type="entry name" value="PRK01678.1"/>
    <property type="match status" value="1"/>
</dbReference>
<dbReference type="GO" id="GO:0005840">
    <property type="term" value="C:ribosome"/>
    <property type="evidence" value="ECO:0007669"/>
    <property type="project" value="UniProtKB-KW"/>
</dbReference>
<comment type="caution">
    <text evidence="4">The sequence shown here is derived from an EMBL/GenBank/DDBJ whole genome shotgun (WGS) entry which is preliminary data.</text>
</comment>
<dbReference type="EMBL" id="JACOSL010000047">
    <property type="protein sequence ID" value="MBI1756992.1"/>
    <property type="molecule type" value="Genomic_DNA"/>
</dbReference>
<evidence type="ECO:0000313" key="5">
    <source>
        <dbReference type="Proteomes" id="UP000727962"/>
    </source>
</evidence>
<gene>
    <name evidence="4" type="primary">rpmE</name>
    <name evidence="4" type="ORF">HYR64_07795</name>
</gene>
<dbReference type="Pfam" id="PF01197">
    <property type="entry name" value="Ribosomal_L31"/>
    <property type="match status" value="1"/>
</dbReference>
<evidence type="ECO:0000256" key="2">
    <source>
        <dbReference type="ARBA" id="ARBA00023274"/>
    </source>
</evidence>
<organism evidence="4 5">
    <name type="scientific">Fimbriimonas ginsengisoli</name>
    <dbReference type="NCBI Taxonomy" id="1005039"/>
    <lineage>
        <taxon>Bacteria</taxon>
        <taxon>Bacillati</taxon>
        <taxon>Armatimonadota</taxon>
        <taxon>Fimbriimonadia</taxon>
        <taxon>Fimbriimonadales</taxon>
        <taxon>Fimbriimonadaceae</taxon>
        <taxon>Fimbriimonas</taxon>
    </lineage>
</organism>
<dbReference type="PROSITE" id="PS01143">
    <property type="entry name" value="RIBOSOMAL_L31"/>
    <property type="match status" value="1"/>
</dbReference>
<keyword evidence="2 3" id="KW-0687">Ribonucleoprotein</keyword>
<dbReference type="SUPFAM" id="SSF143800">
    <property type="entry name" value="L28p-like"/>
    <property type="match status" value="1"/>
</dbReference>
<dbReference type="InterPro" id="IPR042105">
    <property type="entry name" value="Ribosomal_bL31_sf"/>
</dbReference>
<dbReference type="PANTHER" id="PTHR33280:SF1">
    <property type="entry name" value="LARGE RIBOSOMAL SUBUNIT PROTEIN BL31C"/>
    <property type="match status" value="1"/>
</dbReference>
<name>A0A931LTD1_FIMGI</name>
<dbReference type="GO" id="GO:0003735">
    <property type="term" value="F:structural constituent of ribosome"/>
    <property type="evidence" value="ECO:0007669"/>
    <property type="project" value="InterPro"/>
</dbReference>